<organism evidence="1 2">
    <name type="scientific">Ethanoligenens harbinense (strain DSM 18485 / JCM 12961 / CGMCC 1.5033 / YUAN-3)</name>
    <dbReference type="NCBI Taxonomy" id="663278"/>
    <lineage>
        <taxon>Bacteria</taxon>
        <taxon>Bacillati</taxon>
        <taxon>Bacillota</taxon>
        <taxon>Clostridia</taxon>
        <taxon>Eubacteriales</taxon>
        <taxon>Oscillospiraceae</taxon>
        <taxon>Ethanoligenens</taxon>
    </lineage>
</organism>
<dbReference type="Proteomes" id="UP000001551">
    <property type="component" value="Chromosome"/>
</dbReference>
<dbReference type="KEGG" id="eha:Ethha_0549"/>
<evidence type="ECO:0000313" key="2">
    <source>
        <dbReference type="Proteomes" id="UP000001551"/>
    </source>
</evidence>
<protein>
    <submittedName>
        <fullName evidence="1">Uncharacterized protein</fullName>
    </submittedName>
</protein>
<evidence type="ECO:0000313" key="1">
    <source>
        <dbReference type="EMBL" id="ADU26126.1"/>
    </source>
</evidence>
<gene>
    <name evidence="1" type="ordered locus">Ethha_0549</name>
</gene>
<keyword evidence="2" id="KW-1185">Reference proteome</keyword>
<name>E6U9D5_ETHHY</name>
<dbReference type="AlphaFoldDB" id="E6U9D5"/>
<dbReference type="EMBL" id="CP002400">
    <property type="protein sequence ID" value="ADU26126.1"/>
    <property type="molecule type" value="Genomic_DNA"/>
</dbReference>
<reference evidence="1 2" key="1">
    <citation type="submission" date="2010-12" db="EMBL/GenBank/DDBJ databases">
        <title>Complete sequence of Ethanoligenens harbinense YUAN-3.</title>
        <authorList>
            <person name="Lucas S."/>
            <person name="Copeland A."/>
            <person name="Lapidus A."/>
            <person name="Cheng J.-F."/>
            <person name="Bruce D."/>
            <person name="Goodwin L."/>
            <person name="Pitluck S."/>
            <person name="Chertkov O."/>
            <person name="Misra M."/>
            <person name="Detter J.C."/>
            <person name="Han C."/>
            <person name="Tapia R."/>
            <person name="Land M."/>
            <person name="Hauser L."/>
            <person name="Jeffries C."/>
            <person name="Kyrpides N."/>
            <person name="Ivanova N."/>
            <person name="Mikhailova N."/>
            <person name="Wang A."/>
            <person name="Mouttaki H."/>
            <person name="He Z."/>
            <person name="Zhou J."/>
            <person name="Hemme C.L."/>
            <person name="Woyke T."/>
        </authorList>
    </citation>
    <scope>NUCLEOTIDE SEQUENCE [LARGE SCALE GENOMIC DNA]</scope>
    <source>
        <strain evidence="2">DSM 18485 / JCM 12961 / CGMCC 1.5033 / YUAN-3</strain>
    </source>
</reference>
<dbReference type="HOGENOM" id="CLU_2129657_0_0_9"/>
<accession>E6U9D5</accession>
<proteinExistence type="predicted"/>
<sequence>MFPVYTVFCTVFFVFHKTFLHSFPYRLVNNPGTAFPITIASGLAYMPKLVGESDSFDFVNKQAIRALVIGTTRSGKDMRIILNTIRLAGQGRNRESFLVFDLKGEDFESWYTF</sequence>